<dbReference type="EMBL" id="KV417539">
    <property type="protein sequence ID" value="KZP22522.1"/>
    <property type="molecule type" value="Genomic_DNA"/>
</dbReference>
<accession>A0A166L2Y9</accession>
<evidence type="ECO:0000313" key="1">
    <source>
        <dbReference type="EMBL" id="KZP22522.1"/>
    </source>
</evidence>
<dbReference type="OrthoDB" id="3260546at2759"/>
<dbReference type="Proteomes" id="UP000076532">
    <property type="component" value="Unassembled WGS sequence"/>
</dbReference>
<sequence>MSTVSKFLQKKKKLSDDEQDELFYQGFPPALGALVQTRLSIKHMDHDREDPYPIAYVKATAEYVLRGSNTSMPAATIPTPAVKQEETLAQTITALQSIVTAFTQAQSQPAAPPPQSNYPPRIPWALSGANTIPVAGAAQPATLGYAGDCGPLVCRFCGKEGEFIRSCPLVQEYITSGRVVRDRENRLQLPNNGVMPYLRGGTLKDRVDVYYTANPSQVPVPPTNTHEVAPHIASSNLMSIIVTPDAPVSAAVSEGELLSMLQGLQDITADDSTPPMLAVFEAAVANTLQAIPNWVLLGPFDLPIKGANSYVVWQWDLGPIFSVL</sequence>
<keyword evidence="2" id="KW-1185">Reference proteome</keyword>
<reference evidence="1 2" key="1">
    <citation type="journal article" date="2016" name="Mol. Biol. Evol.">
        <title>Comparative Genomics of Early-Diverging Mushroom-Forming Fungi Provides Insights into the Origins of Lignocellulose Decay Capabilities.</title>
        <authorList>
            <person name="Nagy L.G."/>
            <person name="Riley R."/>
            <person name="Tritt A."/>
            <person name="Adam C."/>
            <person name="Daum C."/>
            <person name="Floudas D."/>
            <person name="Sun H."/>
            <person name="Yadav J.S."/>
            <person name="Pangilinan J."/>
            <person name="Larsson K.H."/>
            <person name="Matsuura K."/>
            <person name="Barry K."/>
            <person name="Labutti K."/>
            <person name="Kuo R."/>
            <person name="Ohm R.A."/>
            <person name="Bhattacharya S.S."/>
            <person name="Shirouzu T."/>
            <person name="Yoshinaga Y."/>
            <person name="Martin F.M."/>
            <person name="Grigoriev I.V."/>
            <person name="Hibbett D.S."/>
        </authorList>
    </citation>
    <scope>NUCLEOTIDE SEQUENCE [LARGE SCALE GENOMIC DNA]</scope>
    <source>
        <strain evidence="1 2">CBS 109695</strain>
    </source>
</reference>
<dbReference type="AlphaFoldDB" id="A0A166L2Y9"/>
<name>A0A166L2Y9_9AGAM</name>
<evidence type="ECO:0008006" key="3">
    <source>
        <dbReference type="Google" id="ProtNLM"/>
    </source>
</evidence>
<organism evidence="1 2">
    <name type="scientific">Athelia psychrophila</name>
    <dbReference type="NCBI Taxonomy" id="1759441"/>
    <lineage>
        <taxon>Eukaryota</taxon>
        <taxon>Fungi</taxon>
        <taxon>Dikarya</taxon>
        <taxon>Basidiomycota</taxon>
        <taxon>Agaricomycotina</taxon>
        <taxon>Agaricomycetes</taxon>
        <taxon>Agaricomycetidae</taxon>
        <taxon>Atheliales</taxon>
        <taxon>Atheliaceae</taxon>
        <taxon>Athelia</taxon>
    </lineage>
</organism>
<gene>
    <name evidence="1" type="ORF">FIBSPDRAFT_952886</name>
</gene>
<evidence type="ECO:0000313" key="2">
    <source>
        <dbReference type="Proteomes" id="UP000076532"/>
    </source>
</evidence>
<proteinExistence type="predicted"/>
<protein>
    <recommendedName>
        <fullName evidence="3">CCHC-type domain-containing protein</fullName>
    </recommendedName>
</protein>
<dbReference type="STRING" id="436010.A0A166L2Y9"/>